<dbReference type="EMBL" id="JAURVH010001533">
    <property type="protein sequence ID" value="KAK5898553.1"/>
    <property type="molecule type" value="Genomic_DNA"/>
</dbReference>
<dbReference type="Proteomes" id="UP001331515">
    <property type="component" value="Unassembled WGS sequence"/>
</dbReference>
<evidence type="ECO:0000313" key="2">
    <source>
        <dbReference type="EMBL" id="KAK5898553.1"/>
    </source>
</evidence>
<organism evidence="2 3">
    <name type="scientific">Champsocephalus gunnari</name>
    <name type="common">Mackerel icefish</name>
    <dbReference type="NCBI Taxonomy" id="52237"/>
    <lineage>
        <taxon>Eukaryota</taxon>
        <taxon>Metazoa</taxon>
        <taxon>Chordata</taxon>
        <taxon>Craniata</taxon>
        <taxon>Vertebrata</taxon>
        <taxon>Euteleostomi</taxon>
        <taxon>Actinopterygii</taxon>
        <taxon>Neopterygii</taxon>
        <taxon>Teleostei</taxon>
        <taxon>Neoteleostei</taxon>
        <taxon>Acanthomorphata</taxon>
        <taxon>Eupercaria</taxon>
        <taxon>Perciformes</taxon>
        <taxon>Notothenioidei</taxon>
        <taxon>Channichthyidae</taxon>
        <taxon>Champsocephalus</taxon>
    </lineage>
</organism>
<proteinExistence type="predicted"/>
<protein>
    <submittedName>
        <fullName evidence="2">Uncharacterized protein</fullName>
    </submittedName>
</protein>
<accession>A0AAN8H189</accession>
<reference evidence="2 3" key="1">
    <citation type="journal article" date="2023" name="Mol. Biol. Evol.">
        <title>Genomics of Secondarily Temperate Adaptation in the Only Non-Antarctic Icefish.</title>
        <authorList>
            <person name="Rivera-Colon A.G."/>
            <person name="Rayamajhi N."/>
            <person name="Minhas B.F."/>
            <person name="Madrigal G."/>
            <person name="Bilyk K.T."/>
            <person name="Yoon V."/>
            <person name="Hune M."/>
            <person name="Gregory S."/>
            <person name="Cheng C.H.C."/>
            <person name="Catchen J.M."/>
        </authorList>
    </citation>
    <scope>NUCLEOTIDE SEQUENCE [LARGE SCALE GENOMIC DNA]</scope>
    <source>
        <tissue evidence="2">White muscle</tissue>
    </source>
</reference>
<dbReference type="AlphaFoldDB" id="A0AAN8H189"/>
<keyword evidence="3" id="KW-1185">Reference proteome</keyword>
<sequence length="67" mass="7820">MHSAARDGQTREADMKTDRSSHGDVEPAALRPEDRTLLSEHVFYRYEDDINDIQVFCLYRSHLLLQV</sequence>
<comment type="caution">
    <text evidence="2">The sequence shown here is derived from an EMBL/GenBank/DDBJ whole genome shotgun (WGS) entry which is preliminary data.</text>
</comment>
<evidence type="ECO:0000313" key="3">
    <source>
        <dbReference type="Proteomes" id="UP001331515"/>
    </source>
</evidence>
<name>A0AAN8H189_CHAGU</name>
<gene>
    <name evidence="2" type="ORF">CgunFtcFv8_015958</name>
</gene>
<feature type="region of interest" description="Disordered" evidence="1">
    <location>
        <begin position="1"/>
        <end position="32"/>
    </location>
</feature>
<evidence type="ECO:0000256" key="1">
    <source>
        <dbReference type="SAM" id="MobiDB-lite"/>
    </source>
</evidence>